<evidence type="ECO:0000313" key="2">
    <source>
        <dbReference type="EMBL" id="PGT97711.1"/>
    </source>
</evidence>
<reference evidence="2 3" key="1">
    <citation type="submission" date="2017-09" db="EMBL/GenBank/DDBJ databases">
        <title>Large-scale bioinformatics analysis of Bacillus genomes uncovers conserved roles of natural products in bacterial physiology.</title>
        <authorList>
            <consortium name="Agbiome Team Llc"/>
            <person name="Bleich R.M."/>
            <person name="Grubbs K.J."/>
            <person name="Santa Maria K.C."/>
            <person name="Allen S.E."/>
            <person name="Farag S."/>
            <person name="Shank E.A."/>
            <person name="Bowers A."/>
        </authorList>
    </citation>
    <scope>NUCLEOTIDE SEQUENCE [LARGE SCALE GENOMIC DNA]</scope>
    <source>
        <strain evidence="2 3">AFS040105</strain>
    </source>
</reference>
<evidence type="ECO:0000313" key="3">
    <source>
        <dbReference type="Proteomes" id="UP000225766"/>
    </source>
</evidence>
<evidence type="ECO:0000256" key="1">
    <source>
        <dbReference type="SAM" id="Phobius"/>
    </source>
</evidence>
<keyword evidence="1" id="KW-1133">Transmembrane helix</keyword>
<protein>
    <submittedName>
        <fullName evidence="2">Uncharacterized protein</fullName>
    </submittedName>
</protein>
<organism evidence="2 3">
    <name type="scientific">Bacillus cereus</name>
    <dbReference type="NCBI Taxonomy" id="1396"/>
    <lineage>
        <taxon>Bacteria</taxon>
        <taxon>Bacillati</taxon>
        <taxon>Bacillota</taxon>
        <taxon>Bacilli</taxon>
        <taxon>Bacillales</taxon>
        <taxon>Bacillaceae</taxon>
        <taxon>Bacillus</taxon>
        <taxon>Bacillus cereus group</taxon>
    </lineage>
</organism>
<dbReference type="EMBL" id="NUMG01000040">
    <property type="protein sequence ID" value="PGT97711.1"/>
    <property type="molecule type" value="Genomic_DNA"/>
</dbReference>
<sequence>MNLKYNQGGRKVYNRCFWGFKSLSLILFLLFIGYKLVAKYKMDISIFNISFLNIKLSIWLLGYLVTILIAYIIHLIVFIVVLKSNFKMNVPYKKLFKLISDKEKPITFIVKTLIFPFYDKETELKNDTTLIRRTKAWVYKLISPDYSYANTFKVILWNNKLNYRCPQQDGKKHNKVINGKKEKCPQLTDNIYECEFQHKRNRRKDFVVYSNWANIMFVCLLAVIAVTWTNPVIYTFLILHTVSRILEIITAFYKDVVRAKMYAKNLNIGYKSSSLKRGNRISLALHSYLEVVILYATIYYLSISFITLKIGENADYLDFLLYSMAVSAFNYSLDINNTTLSKLLHVSQVFTSTTLVVLSIATYIGLRDDMTDRDKVEWDKNEFV</sequence>
<comment type="caution">
    <text evidence="2">The sequence shown here is derived from an EMBL/GenBank/DDBJ whole genome shotgun (WGS) entry which is preliminary data.</text>
</comment>
<feature type="transmembrane region" description="Helical" evidence="1">
    <location>
        <begin position="56"/>
        <end position="82"/>
    </location>
</feature>
<keyword evidence="1" id="KW-0812">Transmembrane</keyword>
<gene>
    <name evidence="2" type="ORF">COD19_24460</name>
</gene>
<feature type="transmembrane region" description="Helical" evidence="1">
    <location>
        <begin position="12"/>
        <end position="36"/>
    </location>
</feature>
<dbReference type="Proteomes" id="UP000225766">
    <property type="component" value="Unassembled WGS sequence"/>
</dbReference>
<feature type="transmembrane region" description="Helical" evidence="1">
    <location>
        <begin position="206"/>
        <end position="226"/>
    </location>
</feature>
<name>A0A2C1LIF4_BACCE</name>
<keyword evidence="1" id="KW-0472">Membrane</keyword>
<accession>A0A2C1LIF4</accession>
<dbReference type="AlphaFoldDB" id="A0A2C1LIF4"/>
<feature type="transmembrane region" description="Helical" evidence="1">
    <location>
        <begin position="281"/>
        <end position="302"/>
    </location>
</feature>
<feature type="transmembrane region" description="Helical" evidence="1">
    <location>
        <begin position="343"/>
        <end position="366"/>
    </location>
</feature>
<proteinExistence type="predicted"/>
<feature type="transmembrane region" description="Helical" evidence="1">
    <location>
        <begin position="232"/>
        <end position="253"/>
    </location>
</feature>
<dbReference type="RefSeq" id="WP_098882983.1">
    <property type="nucleotide sequence ID" value="NZ_NUMG01000040.1"/>
</dbReference>